<comment type="catalytic activity">
    <reaction evidence="3">
        <text>2 GTP = 3',3'-c-di-GMP + 2 diphosphate</text>
        <dbReference type="Rhea" id="RHEA:24898"/>
        <dbReference type="ChEBI" id="CHEBI:33019"/>
        <dbReference type="ChEBI" id="CHEBI:37565"/>
        <dbReference type="ChEBI" id="CHEBI:58805"/>
        <dbReference type="EC" id="2.7.7.65"/>
    </reaction>
</comment>
<dbReference type="GO" id="GO:0052621">
    <property type="term" value="F:diguanylate cyclase activity"/>
    <property type="evidence" value="ECO:0007669"/>
    <property type="project" value="UniProtKB-EC"/>
</dbReference>
<evidence type="ECO:0000256" key="3">
    <source>
        <dbReference type="ARBA" id="ARBA00034247"/>
    </source>
</evidence>
<keyword evidence="6" id="KW-1185">Reference proteome</keyword>
<dbReference type="GO" id="GO:0043709">
    <property type="term" value="P:cell adhesion involved in single-species biofilm formation"/>
    <property type="evidence" value="ECO:0007669"/>
    <property type="project" value="TreeGrafter"/>
</dbReference>
<dbReference type="FunFam" id="3.30.70.270:FF:000001">
    <property type="entry name" value="Diguanylate cyclase domain protein"/>
    <property type="match status" value="1"/>
</dbReference>
<organism evidence="5 6">
    <name type="scientific">Vibrio albus</name>
    <dbReference type="NCBI Taxonomy" id="2200953"/>
    <lineage>
        <taxon>Bacteria</taxon>
        <taxon>Pseudomonadati</taxon>
        <taxon>Pseudomonadota</taxon>
        <taxon>Gammaproteobacteria</taxon>
        <taxon>Vibrionales</taxon>
        <taxon>Vibrionaceae</taxon>
        <taxon>Vibrio</taxon>
    </lineage>
</organism>
<comment type="cofactor">
    <cofactor evidence="1">
        <name>Mg(2+)</name>
        <dbReference type="ChEBI" id="CHEBI:18420"/>
    </cofactor>
</comment>
<dbReference type="Pfam" id="PF00990">
    <property type="entry name" value="GGDEF"/>
    <property type="match status" value="1"/>
</dbReference>
<evidence type="ECO:0000313" key="6">
    <source>
        <dbReference type="Proteomes" id="UP000245362"/>
    </source>
</evidence>
<dbReference type="NCBIfam" id="TIGR00254">
    <property type="entry name" value="GGDEF"/>
    <property type="match status" value="1"/>
</dbReference>
<dbReference type="EMBL" id="QFWT01000002">
    <property type="protein sequence ID" value="PWI34523.1"/>
    <property type="molecule type" value="Genomic_DNA"/>
</dbReference>
<dbReference type="OrthoDB" id="9812260at2"/>
<dbReference type="PANTHER" id="PTHR45138:SF9">
    <property type="entry name" value="DIGUANYLATE CYCLASE DGCM-RELATED"/>
    <property type="match status" value="1"/>
</dbReference>
<name>A0A2U3BCM3_9VIBR</name>
<dbReference type="InterPro" id="IPR000160">
    <property type="entry name" value="GGDEF_dom"/>
</dbReference>
<dbReference type="Gene3D" id="3.30.450.20">
    <property type="entry name" value="PAS domain"/>
    <property type="match status" value="1"/>
</dbReference>
<dbReference type="RefSeq" id="WP_109318859.1">
    <property type="nucleotide sequence ID" value="NZ_QFWT01000002.1"/>
</dbReference>
<dbReference type="CDD" id="cd01949">
    <property type="entry name" value="GGDEF"/>
    <property type="match status" value="1"/>
</dbReference>
<dbReference type="InterPro" id="IPR043128">
    <property type="entry name" value="Rev_trsase/Diguanyl_cyclase"/>
</dbReference>
<dbReference type="InterPro" id="IPR050469">
    <property type="entry name" value="Diguanylate_Cyclase"/>
</dbReference>
<dbReference type="Gene3D" id="3.30.70.270">
    <property type="match status" value="1"/>
</dbReference>
<dbReference type="PANTHER" id="PTHR45138">
    <property type="entry name" value="REGULATORY COMPONENTS OF SENSORY TRANSDUCTION SYSTEM"/>
    <property type="match status" value="1"/>
</dbReference>
<proteinExistence type="predicted"/>
<protein>
    <recommendedName>
        <fullName evidence="2">diguanylate cyclase</fullName>
        <ecNumber evidence="2">2.7.7.65</ecNumber>
    </recommendedName>
</protein>
<evidence type="ECO:0000256" key="1">
    <source>
        <dbReference type="ARBA" id="ARBA00001946"/>
    </source>
</evidence>
<comment type="caution">
    <text evidence="5">The sequence shown here is derived from an EMBL/GenBank/DDBJ whole genome shotgun (WGS) entry which is preliminary data.</text>
</comment>
<evidence type="ECO:0000256" key="2">
    <source>
        <dbReference type="ARBA" id="ARBA00012528"/>
    </source>
</evidence>
<evidence type="ECO:0000259" key="4">
    <source>
        <dbReference type="PROSITE" id="PS50887"/>
    </source>
</evidence>
<dbReference type="InterPro" id="IPR035965">
    <property type="entry name" value="PAS-like_dom_sf"/>
</dbReference>
<dbReference type="SUPFAM" id="SSF55073">
    <property type="entry name" value="Nucleotide cyclase"/>
    <property type="match status" value="1"/>
</dbReference>
<reference evidence="5 6" key="1">
    <citation type="submission" date="2018-05" db="EMBL/GenBank/DDBJ databases">
        <title>Vibrio limimaris sp. nov., isolated from marine sediment.</title>
        <authorList>
            <person name="Li C.-M."/>
        </authorList>
    </citation>
    <scope>NUCLEOTIDE SEQUENCE [LARGE SCALE GENOMIC DNA]</scope>
    <source>
        <strain evidence="5 6">E4404</strain>
    </source>
</reference>
<evidence type="ECO:0000313" key="5">
    <source>
        <dbReference type="EMBL" id="PWI34523.1"/>
    </source>
</evidence>
<dbReference type="AlphaFoldDB" id="A0A2U3BCM3"/>
<feature type="domain" description="GGDEF" evidence="4">
    <location>
        <begin position="172"/>
        <end position="305"/>
    </location>
</feature>
<dbReference type="SUPFAM" id="SSF55785">
    <property type="entry name" value="PYP-like sensor domain (PAS domain)"/>
    <property type="match status" value="1"/>
</dbReference>
<dbReference type="GO" id="GO:0005886">
    <property type="term" value="C:plasma membrane"/>
    <property type="evidence" value="ECO:0007669"/>
    <property type="project" value="TreeGrafter"/>
</dbReference>
<dbReference type="Proteomes" id="UP000245362">
    <property type="component" value="Unassembled WGS sequence"/>
</dbReference>
<accession>A0A2U3BCM3</accession>
<dbReference type="GO" id="GO:1902201">
    <property type="term" value="P:negative regulation of bacterial-type flagellum-dependent cell motility"/>
    <property type="evidence" value="ECO:0007669"/>
    <property type="project" value="TreeGrafter"/>
</dbReference>
<dbReference type="PROSITE" id="PS50887">
    <property type="entry name" value="GGDEF"/>
    <property type="match status" value="1"/>
</dbReference>
<dbReference type="EC" id="2.7.7.65" evidence="2"/>
<dbReference type="InterPro" id="IPR029787">
    <property type="entry name" value="Nucleotide_cyclase"/>
</dbReference>
<gene>
    <name evidence="5" type="ORF">DI392_05290</name>
</gene>
<dbReference type="SMART" id="SM00267">
    <property type="entry name" value="GGDEF"/>
    <property type="match status" value="1"/>
</dbReference>
<sequence>MQKGLSSEQYFKILDALPDHVFIFSEQGEYLHVFGGGENKIGSDCKEYIGCKLHDAMPDDMAMMFQDSIRKTLDTNQVQYMKYHFSNEHMQTLPYELEVHDELWVEGILQPFTMDCGTRVVIWTARNVNDRHYMEVRLRELSEIDVLTGILNRRAFMSKLSLALKSYRRYQTNTAFLMLDIDHFKAINDRFGHLGGDEIIQHVTDLSKLELRDVDVIGRIGGEEFAIILANTTIQQASDIANRLRQRIESSPYRIDGLEFVTTVSIGVSQFEPDDDECKYILTRSDKAMYHSKRNGRNRVTVFDEEQVNEGVN</sequence>